<dbReference type="Proteomes" id="UP000219465">
    <property type="component" value="Unassembled WGS sequence"/>
</dbReference>
<evidence type="ECO:0000313" key="1">
    <source>
        <dbReference type="EMBL" id="SOE18856.1"/>
    </source>
</evidence>
<evidence type="ECO:0008006" key="3">
    <source>
        <dbReference type="Google" id="ProtNLM"/>
    </source>
</evidence>
<accession>A0A286IGT4</accession>
<organism evidence="1 2">
    <name type="scientific">Hoeflea halophila</name>
    <dbReference type="NCBI Taxonomy" id="714899"/>
    <lineage>
        <taxon>Bacteria</taxon>
        <taxon>Pseudomonadati</taxon>
        <taxon>Pseudomonadota</taxon>
        <taxon>Alphaproteobacteria</taxon>
        <taxon>Hyphomicrobiales</taxon>
        <taxon>Rhizobiaceae</taxon>
        <taxon>Hoeflea</taxon>
    </lineage>
</organism>
<name>A0A286IGT4_9HYPH</name>
<evidence type="ECO:0000313" key="2">
    <source>
        <dbReference type="Proteomes" id="UP000219465"/>
    </source>
</evidence>
<protein>
    <recommendedName>
        <fullName evidence="3">Helix-turn-helix protein</fullName>
    </recommendedName>
</protein>
<sequence length="77" mass="8555">MAEADNLTTEEFAALAGVHPNHLTLNKDLYPPRHRGTGRGFRYAKADIAIWQKFKGALRSVDEYEAAMAHERASGRG</sequence>
<dbReference type="RefSeq" id="WP_097109313.1">
    <property type="nucleotide sequence ID" value="NZ_OCPC01000006.1"/>
</dbReference>
<keyword evidence="2" id="KW-1185">Reference proteome</keyword>
<gene>
    <name evidence="1" type="ORF">SAMN05877838_3800</name>
</gene>
<dbReference type="AlphaFoldDB" id="A0A286IGT4"/>
<reference evidence="2" key="1">
    <citation type="submission" date="2017-08" db="EMBL/GenBank/DDBJ databases">
        <authorList>
            <person name="Varghese N."/>
            <person name="Submissions S."/>
        </authorList>
    </citation>
    <scope>NUCLEOTIDE SEQUENCE [LARGE SCALE GENOMIC DNA]</scope>
    <source>
        <strain evidence="2">KCTC 23107</strain>
    </source>
</reference>
<dbReference type="EMBL" id="OCPC01000006">
    <property type="protein sequence ID" value="SOE18856.1"/>
    <property type="molecule type" value="Genomic_DNA"/>
</dbReference>
<proteinExistence type="predicted"/>